<dbReference type="Proteomes" id="UP000504604">
    <property type="component" value="Linkage group LG6"/>
</dbReference>
<dbReference type="RefSeq" id="XP_011082366.2">
    <property type="nucleotide sequence ID" value="XM_011084064.2"/>
</dbReference>
<organism evidence="2 3">
    <name type="scientific">Sesamum indicum</name>
    <name type="common">Oriental sesame</name>
    <name type="synonym">Sesamum orientale</name>
    <dbReference type="NCBI Taxonomy" id="4182"/>
    <lineage>
        <taxon>Eukaryota</taxon>
        <taxon>Viridiplantae</taxon>
        <taxon>Streptophyta</taxon>
        <taxon>Embryophyta</taxon>
        <taxon>Tracheophyta</taxon>
        <taxon>Spermatophyta</taxon>
        <taxon>Magnoliopsida</taxon>
        <taxon>eudicotyledons</taxon>
        <taxon>Gunneridae</taxon>
        <taxon>Pentapetalae</taxon>
        <taxon>asterids</taxon>
        <taxon>lamiids</taxon>
        <taxon>Lamiales</taxon>
        <taxon>Pedaliaceae</taxon>
        <taxon>Sesamum</taxon>
    </lineage>
</organism>
<accession>A0A6I9THD4</accession>
<dbReference type="OrthoDB" id="1847777at2759"/>
<dbReference type="KEGG" id="sind:105165159"/>
<evidence type="ECO:0000256" key="1">
    <source>
        <dbReference type="SAM" id="MobiDB-lite"/>
    </source>
</evidence>
<proteinExistence type="predicted"/>
<dbReference type="GeneID" id="105165159"/>
<reference evidence="3" key="1">
    <citation type="submission" date="2025-08" db="UniProtKB">
        <authorList>
            <consortium name="RefSeq"/>
        </authorList>
    </citation>
    <scope>IDENTIFICATION</scope>
</reference>
<dbReference type="PANTHER" id="PTHR36019">
    <property type="entry name" value="PLANT/PROTEIN"/>
    <property type="match status" value="1"/>
</dbReference>
<name>A0A6I9THD4_SESIN</name>
<evidence type="ECO:0000313" key="3">
    <source>
        <dbReference type="RefSeq" id="XP_011082366.2"/>
    </source>
</evidence>
<protein>
    <submittedName>
        <fullName evidence="3">Uncharacterized protein LOC105165159</fullName>
    </submittedName>
</protein>
<gene>
    <name evidence="3" type="primary">LOC105165159</name>
</gene>
<evidence type="ECO:0000313" key="2">
    <source>
        <dbReference type="Proteomes" id="UP000504604"/>
    </source>
</evidence>
<dbReference type="AlphaFoldDB" id="A0A6I9THD4"/>
<dbReference type="InParanoid" id="A0A6I9THD4"/>
<keyword evidence="2" id="KW-1185">Reference proteome</keyword>
<feature type="non-terminal residue" evidence="3">
    <location>
        <position position="1"/>
    </location>
</feature>
<feature type="region of interest" description="Disordered" evidence="1">
    <location>
        <begin position="72"/>
        <end position="131"/>
    </location>
</feature>
<sequence>HVNSFPQNHQVLINLYVQHCHCPYTILSMSLINCLRKIDSEEDLKRGRSADVQDDMRHYFKIYLRKAERSWSGNLAPKPSRPQPNFRKMRSRSNLGTNKLRKMSPALHRVHSTSQTASYESAPATPRLVRSSGMRRDWSFEDLRRALEQ</sequence>
<dbReference type="PANTHER" id="PTHR36019:SF3">
    <property type="entry name" value="PLANT_PROTEIN"/>
    <property type="match status" value="1"/>
</dbReference>